<feature type="compositionally biased region" description="Polar residues" evidence="1">
    <location>
        <begin position="1495"/>
        <end position="1509"/>
    </location>
</feature>
<sequence>MPTPLDNFVRSYCLTAQPSTAGEGSKADGHGDLLPIPMWRITTKIEGVTDNNIDWVKALVAVIDFQYCTGWAKPICVPVPDALSLCQKSAITELAGVVDSNILSADTLLPFADCDRLLSSKKYDYAGRPVEYMEDLVCDKVVMAWPRRGQAGVQSIEAFLTPETLAAFQDPHKLLLPRERMPSNAPRSRVRASDAEWFKIVEAAWERGMMRPVNDADVPRDRSGHLITNGAGAVFKEKMVDGKTIAAQRFISILCPINAVTTPLVGVQDTLPYIGQITGLMLEEDEALYLESEDLQSAFNLFSVPDRWLPFFSYSKKVDGAAMGLPAGTMVRPALCVIPMGWHSAVGLVQEAVRDVVFRRAGVPRTISTEKHRPLPEGKSFAVVYLDNFDEMEIIKKVDLEIHKEGTGMSDYHQRFNAACDEAGLPRNESKQLIHAFAGGMQGGEFDGMRGVLKLGSDKLRNYIQLSLALLARRSWNEFQLRHWTGKTAFLATFKRSLFSGMGNIFNLIEASKWNDVNPTLAVADEIMVLCIQSPLSQTNLRAKLSTEVSCTDASPTGGGSCTATAFVKDCLGVPEKLQFEGKCGQCQGEMGSDPTVGYPCPNGCGVFGCCVDCIAAHRHACGRGMLGRATFGERFSGPNCPLTKAVALEGIFVQPPLDKLRDGNWDFFSPAGKECLEGLEDDSHLSASHWAPECKTYSSARGRPFWTTSGRYLQGPPALRSHEMPWGVPNLSPDNQVKVRQGNAMGRRSLQGLHDAHERGRFASVEHPWSSIFWSTPEAMEICALPGQRTKWTALVHNIPELHRALHKPDCGGHPGLLPYEVHEVQGGLQFDTTAEAEYPWRMCRVYAQALKSQLQLLSPSPSAGVFDEEGEIMAALRFSTRGLQNPVIASRAAMRVLEVIRTMVPGKEKEHLKTMLRHVCLRGTGVKLLSSAEDGSQSMMSPYPAFKWDWKVKLAFAWRQHQHINILEVSAFLVEFRRRTRQRAQLGCRYFNITDSQVTFHCLTKGRSSSPRLNRLLRRVNALALMSGTLPIHLWTISKWNEADRPSFGLPRSYVRLDQLLAEYINHLFQEGDSLTKAGWVLSGIKRLYPRVRKEVAISQQWYNNWCREHTPRRATPITWPLIQAFTGLCLLLKWVRLATLFLLSFVFFLRTGETLALRSGDILCNLDDGSIILRLAASKTSPSAQQSLAHFDLRLSQLLRWLLFILARTKFCGLFQGRIFANASLQFALSLSCSTCSWFRTASEEAVHEYLTQCAVEFRLPSATRPRGVWACGFKPDTACRLYCLHLTKALSKRMALQESKNWPRYLPLPISIANLTNGLKVSGMTGGERLLPLHQKFPKFLLKIHHKLHLRQPLLRLKLLLQSRLHLLVTWALLLAEHLRASLEECLHWFLRNEMITAEQSKQLTSMAKQSTPKKAPAQPFDPSREINEAPKPSNVLFHDGYKTKPKTPPGSPTPSWEAISEAPTPAEMEALLSEEEKSKLKQVIQERKGQAQSSMAAPCQNANNEESEMN</sequence>
<feature type="compositionally biased region" description="Basic and acidic residues" evidence="1">
    <location>
        <begin position="1479"/>
        <end position="1494"/>
    </location>
</feature>
<evidence type="ECO:0000313" key="2">
    <source>
        <dbReference type="EMBL" id="CAI4016899.1"/>
    </source>
</evidence>
<keyword evidence="4" id="KW-1185">Reference proteome</keyword>
<reference evidence="3 4" key="2">
    <citation type="submission" date="2024-05" db="EMBL/GenBank/DDBJ databases">
        <authorList>
            <person name="Chen Y."/>
            <person name="Shah S."/>
            <person name="Dougan E. K."/>
            <person name="Thang M."/>
            <person name="Chan C."/>
        </authorList>
    </citation>
    <scope>NUCLEOTIDE SEQUENCE [LARGE SCALE GENOMIC DNA]</scope>
</reference>
<comment type="caution">
    <text evidence="2">The sequence shown here is derived from an EMBL/GenBank/DDBJ whole genome shotgun (WGS) entry which is preliminary data.</text>
</comment>
<dbReference type="GO" id="GO:0003677">
    <property type="term" value="F:DNA binding"/>
    <property type="evidence" value="ECO:0007669"/>
    <property type="project" value="InterPro"/>
</dbReference>
<evidence type="ECO:0000256" key="1">
    <source>
        <dbReference type="SAM" id="MobiDB-lite"/>
    </source>
</evidence>
<protein>
    <submittedName>
        <fullName evidence="2">Uncharacterized protein</fullName>
    </submittedName>
</protein>
<reference evidence="2" key="1">
    <citation type="submission" date="2022-10" db="EMBL/GenBank/DDBJ databases">
        <authorList>
            <person name="Chen Y."/>
            <person name="Dougan E. K."/>
            <person name="Chan C."/>
            <person name="Rhodes N."/>
            <person name="Thang M."/>
        </authorList>
    </citation>
    <scope>NUCLEOTIDE SEQUENCE</scope>
</reference>
<dbReference type="EMBL" id="CAMXCT020006610">
    <property type="protein sequence ID" value="CAL1170274.1"/>
    <property type="molecule type" value="Genomic_DNA"/>
</dbReference>
<dbReference type="Proteomes" id="UP001152797">
    <property type="component" value="Unassembled WGS sequence"/>
</dbReference>
<gene>
    <name evidence="2" type="ORF">C1SCF055_LOCUS41590</name>
</gene>
<feature type="region of interest" description="Disordered" evidence="1">
    <location>
        <begin position="1406"/>
        <end position="1515"/>
    </location>
</feature>
<accession>A0A9P1DV51</accession>
<name>A0A9P1DV51_9DINO</name>
<dbReference type="SUPFAM" id="SSF56349">
    <property type="entry name" value="DNA breaking-rejoining enzymes"/>
    <property type="match status" value="1"/>
</dbReference>
<evidence type="ECO:0000313" key="3">
    <source>
        <dbReference type="EMBL" id="CAL4804211.1"/>
    </source>
</evidence>
<proteinExistence type="predicted"/>
<dbReference type="InterPro" id="IPR011010">
    <property type="entry name" value="DNA_brk_join_enz"/>
</dbReference>
<evidence type="ECO:0000313" key="4">
    <source>
        <dbReference type="Proteomes" id="UP001152797"/>
    </source>
</evidence>
<organism evidence="2">
    <name type="scientific">Cladocopium goreaui</name>
    <dbReference type="NCBI Taxonomy" id="2562237"/>
    <lineage>
        <taxon>Eukaryota</taxon>
        <taxon>Sar</taxon>
        <taxon>Alveolata</taxon>
        <taxon>Dinophyceae</taxon>
        <taxon>Suessiales</taxon>
        <taxon>Symbiodiniaceae</taxon>
        <taxon>Cladocopium</taxon>
    </lineage>
</organism>
<dbReference type="EMBL" id="CAMXCT010006610">
    <property type="protein sequence ID" value="CAI4016899.1"/>
    <property type="molecule type" value="Genomic_DNA"/>
</dbReference>
<dbReference type="EMBL" id="CAMXCT030006610">
    <property type="protein sequence ID" value="CAL4804211.1"/>
    <property type="molecule type" value="Genomic_DNA"/>
</dbReference>
<feature type="compositionally biased region" description="Polar residues" evidence="1">
    <location>
        <begin position="1406"/>
        <end position="1417"/>
    </location>
</feature>
<dbReference type="OrthoDB" id="445548at2759"/>